<accession>D2VJU1</accession>
<dbReference type="Proteomes" id="UP000006671">
    <property type="component" value="Unassembled WGS sequence"/>
</dbReference>
<dbReference type="VEuPathDB" id="AmoebaDB:NAEGRDRAFT_50135"/>
<organism evidence="2">
    <name type="scientific">Naegleria gruberi</name>
    <name type="common">Amoeba</name>
    <dbReference type="NCBI Taxonomy" id="5762"/>
    <lineage>
        <taxon>Eukaryota</taxon>
        <taxon>Discoba</taxon>
        <taxon>Heterolobosea</taxon>
        <taxon>Tetramitia</taxon>
        <taxon>Eutetramitia</taxon>
        <taxon>Vahlkampfiidae</taxon>
        <taxon>Naegleria</taxon>
    </lineage>
</organism>
<evidence type="ECO:0000313" key="1">
    <source>
        <dbReference type="EMBL" id="EFC42747.1"/>
    </source>
</evidence>
<dbReference type="GeneID" id="8852835"/>
<dbReference type="KEGG" id="ngr:NAEGRDRAFT_50135"/>
<evidence type="ECO:0000313" key="2">
    <source>
        <dbReference type="Proteomes" id="UP000006671"/>
    </source>
</evidence>
<protein>
    <submittedName>
        <fullName evidence="1">Predicted protein</fullName>
    </submittedName>
</protein>
<gene>
    <name evidence="1" type="ORF">NAEGRDRAFT_50135</name>
</gene>
<keyword evidence="2" id="KW-1185">Reference proteome</keyword>
<dbReference type="EMBL" id="GG738877">
    <property type="protein sequence ID" value="EFC42747.1"/>
    <property type="molecule type" value="Genomic_DNA"/>
</dbReference>
<dbReference type="InParanoid" id="D2VJU1"/>
<dbReference type="AlphaFoldDB" id="D2VJU1"/>
<reference evidence="1 2" key="1">
    <citation type="journal article" date="2010" name="Cell">
        <title>The genome of Naegleria gruberi illuminates early eukaryotic versatility.</title>
        <authorList>
            <person name="Fritz-Laylin L.K."/>
            <person name="Prochnik S.E."/>
            <person name="Ginger M.L."/>
            <person name="Dacks J.B."/>
            <person name="Carpenter M.L."/>
            <person name="Field M.C."/>
            <person name="Kuo A."/>
            <person name="Paredez A."/>
            <person name="Chapman J."/>
            <person name="Pham J."/>
            <person name="Shu S."/>
            <person name="Neupane R."/>
            <person name="Cipriano M."/>
            <person name="Mancuso J."/>
            <person name="Tu H."/>
            <person name="Salamov A."/>
            <person name="Lindquist E."/>
            <person name="Shapiro H."/>
            <person name="Lucas S."/>
            <person name="Grigoriev I.V."/>
            <person name="Cande W.Z."/>
            <person name="Fulton C."/>
            <person name="Rokhsar D.S."/>
            <person name="Dawson S.C."/>
        </authorList>
    </citation>
    <scope>NUCLEOTIDE SEQUENCE [LARGE SCALE GENOMIC DNA]</scope>
    <source>
        <strain evidence="1 2">NEG-M</strain>
    </source>
</reference>
<sequence length="293" mass="34202">MKRNVTCLNDCYPTQSFIYVFLIGNGSIYLKDSDFATSKMNLLVFGKTKNMIEFEQIRASMNDRWECVHLWLIGPDNSSNSIELVREILIGKYSSRFIDETELNFAGLNRVLPDQEKLLVPSDMLDDFIYKKQHFIDWTTKTLFKSAYERGEKVLRPSFSSDVNLVLHSIYSVVYEYLDLLSDEDDTVLFIRPENTELVLEEMDLLNGFESTSNKDHSTLGYNIIVRERFPDDDMIEVNVNSPTTIMYIFRYDEKESNETFDIVKKVEIFGEPTWAIGIRKKVIMTNTLIFKQ</sequence>
<dbReference type="RefSeq" id="XP_002675491.1">
    <property type="nucleotide sequence ID" value="XM_002675445.1"/>
</dbReference>
<name>D2VJU1_NAEGR</name>
<proteinExistence type="predicted"/>